<keyword evidence="4" id="KW-1003">Cell membrane</keyword>
<dbReference type="GO" id="GO:0006813">
    <property type="term" value="P:potassium ion transport"/>
    <property type="evidence" value="ECO:0007669"/>
    <property type="project" value="UniProtKB-KW"/>
</dbReference>
<keyword evidence="7 10" id="KW-1133">Transmembrane helix</keyword>
<dbReference type="NCBIfam" id="NF003716">
    <property type="entry name" value="PRK05326.1-3"/>
    <property type="match status" value="1"/>
</dbReference>
<reference evidence="12 13" key="1">
    <citation type="submission" date="2020-08" db="EMBL/GenBank/DDBJ databases">
        <title>Complete genome and description of Campylobacter massiliensis Marseille-Q3452 sp. nov.</title>
        <authorList>
            <person name="Antezack A."/>
        </authorList>
    </citation>
    <scope>NUCLEOTIDE SEQUENCE [LARGE SCALE GENOMIC DNA]</scope>
    <source>
        <strain evidence="12 13">Marseille-Q3452</strain>
    </source>
</reference>
<dbReference type="Proteomes" id="UP000552683">
    <property type="component" value="Unassembled WGS sequence"/>
</dbReference>
<feature type="transmembrane region" description="Helical" evidence="10">
    <location>
        <begin position="119"/>
        <end position="142"/>
    </location>
</feature>
<keyword evidence="2" id="KW-0813">Transport</keyword>
<evidence type="ECO:0000256" key="2">
    <source>
        <dbReference type="ARBA" id="ARBA00022448"/>
    </source>
</evidence>
<dbReference type="Pfam" id="PF00999">
    <property type="entry name" value="Na_H_Exchanger"/>
    <property type="match status" value="1"/>
</dbReference>
<dbReference type="SUPFAM" id="SSF116726">
    <property type="entry name" value="TrkA C-terminal domain-like"/>
    <property type="match status" value="1"/>
</dbReference>
<evidence type="ECO:0000256" key="8">
    <source>
        <dbReference type="ARBA" id="ARBA00023065"/>
    </source>
</evidence>
<feature type="transmembrane region" description="Helical" evidence="10">
    <location>
        <begin position="231"/>
        <end position="255"/>
    </location>
</feature>
<evidence type="ECO:0000256" key="10">
    <source>
        <dbReference type="SAM" id="Phobius"/>
    </source>
</evidence>
<keyword evidence="5" id="KW-0630">Potassium</keyword>
<feature type="transmembrane region" description="Helical" evidence="10">
    <location>
        <begin position="267"/>
        <end position="288"/>
    </location>
</feature>
<keyword evidence="5" id="KW-0633">Potassium transport</keyword>
<protein>
    <submittedName>
        <fullName evidence="12">Potassium/proton antiporter</fullName>
    </submittedName>
</protein>
<dbReference type="GO" id="GO:1902600">
    <property type="term" value="P:proton transmembrane transport"/>
    <property type="evidence" value="ECO:0007669"/>
    <property type="project" value="InterPro"/>
</dbReference>
<sequence length="481" mass="52746">MLETFLLFFSILLIACIVSSKVSDRFGIPSLVVFLAVGMLAGSDGLLGLDFNNRQIAQDVGTIALIFILYAGGLDTNLKSIRPVMVNGIILATLGVVLTAGMIAVLVKYLLGLDWLEALLFGSIISSTDAAAVFAILGAKEISLRNNIRPLLELESGSNDPMAIFLTVTMLQIISIATIPSVPDVALTLVKQFLLGGLMGYVFGVALPGLFNRLRLEYWGLYPVFSMAWVMLLYVLAGKVGGNGFLAVYIAGMFINKKEFAHKKNLIGFHDGIAWTMQIVVFLTLGLLVNPSQLPAVALAGMAIAFWIMFVARPMGVFLSLLLSRYNIKEKMFISWVGLRGVVPIVLATYPFGANLPNSELIFNTIFFVVFVSIIIQGMTLEKAAQKCGVKEEVVTEEVEMSNLPIFYHTLRQHTIRFDSEVVGKNLAELELPSDFLVLLIKRKGEYVKPTGSSVFEEGDLLLIQCEDENKYNETLKTFTA</sequence>
<evidence type="ECO:0000256" key="3">
    <source>
        <dbReference type="ARBA" id="ARBA00022449"/>
    </source>
</evidence>
<dbReference type="NCBIfam" id="NF003715">
    <property type="entry name" value="PRK05326.1-2"/>
    <property type="match status" value="1"/>
</dbReference>
<evidence type="ECO:0000313" key="13">
    <source>
        <dbReference type="Proteomes" id="UP000552683"/>
    </source>
</evidence>
<dbReference type="RefSeq" id="WP_185898708.1">
    <property type="nucleotide sequence ID" value="NZ_JACLZK010000002.1"/>
</dbReference>
<feature type="transmembrane region" description="Helical" evidence="10">
    <location>
        <begin position="85"/>
        <end position="107"/>
    </location>
</feature>
<dbReference type="InterPro" id="IPR006153">
    <property type="entry name" value="Cation/H_exchanger_TM"/>
</dbReference>
<organism evidence="12 13">
    <name type="scientific">Campylobacter massiliensis</name>
    <dbReference type="NCBI Taxonomy" id="2762557"/>
    <lineage>
        <taxon>Bacteria</taxon>
        <taxon>Pseudomonadati</taxon>
        <taxon>Campylobacterota</taxon>
        <taxon>Epsilonproteobacteria</taxon>
        <taxon>Campylobacterales</taxon>
        <taxon>Campylobacteraceae</taxon>
        <taxon>Campylobacter</taxon>
    </lineage>
</organism>
<keyword evidence="9 10" id="KW-0472">Membrane</keyword>
<evidence type="ECO:0000256" key="5">
    <source>
        <dbReference type="ARBA" id="ARBA00022538"/>
    </source>
</evidence>
<dbReference type="GO" id="GO:0008324">
    <property type="term" value="F:monoatomic cation transmembrane transporter activity"/>
    <property type="evidence" value="ECO:0007669"/>
    <property type="project" value="InterPro"/>
</dbReference>
<name>A0A842J5Q3_9BACT</name>
<evidence type="ECO:0000313" key="12">
    <source>
        <dbReference type="EMBL" id="MBC2883147.1"/>
    </source>
</evidence>
<keyword evidence="3" id="KW-0050">Antiport</keyword>
<dbReference type="Gene3D" id="1.20.1530.20">
    <property type="match status" value="1"/>
</dbReference>
<proteinExistence type="predicted"/>
<feature type="transmembrane region" description="Helical" evidence="10">
    <location>
        <begin position="162"/>
        <end position="181"/>
    </location>
</feature>
<dbReference type="InterPro" id="IPR006037">
    <property type="entry name" value="RCK_C"/>
</dbReference>
<evidence type="ECO:0000256" key="1">
    <source>
        <dbReference type="ARBA" id="ARBA00004651"/>
    </source>
</evidence>
<dbReference type="InterPro" id="IPR038770">
    <property type="entry name" value="Na+/solute_symporter_sf"/>
</dbReference>
<dbReference type="EMBL" id="JACLZK010000002">
    <property type="protein sequence ID" value="MBC2883147.1"/>
    <property type="molecule type" value="Genomic_DNA"/>
</dbReference>
<feature type="transmembrane region" description="Helical" evidence="10">
    <location>
        <begin position="30"/>
        <end position="49"/>
    </location>
</feature>
<dbReference type="PROSITE" id="PS51202">
    <property type="entry name" value="RCK_C"/>
    <property type="match status" value="1"/>
</dbReference>
<dbReference type="InterPro" id="IPR036721">
    <property type="entry name" value="RCK_C_sf"/>
</dbReference>
<comment type="caution">
    <text evidence="12">The sequence shown here is derived from an EMBL/GenBank/DDBJ whole genome shotgun (WGS) entry which is preliminary data.</text>
</comment>
<feature type="transmembrane region" description="Helical" evidence="10">
    <location>
        <begin position="193"/>
        <end position="211"/>
    </location>
</feature>
<keyword evidence="6 10" id="KW-0812">Transmembrane</keyword>
<gene>
    <name evidence="12" type="ORF">H7R39_07750</name>
</gene>
<keyword evidence="13" id="KW-1185">Reference proteome</keyword>
<feature type="transmembrane region" description="Helical" evidence="10">
    <location>
        <begin position="362"/>
        <end position="381"/>
    </location>
</feature>
<dbReference type="GO" id="GO:0005886">
    <property type="term" value="C:plasma membrane"/>
    <property type="evidence" value="ECO:0007669"/>
    <property type="project" value="UniProtKB-SubCell"/>
</dbReference>
<dbReference type="PANTHER" id="PTHR32507">
    <property type="entry name" value="NA(+)/H(+) ANTIPORTER 1"/>
    <property type="match status" value="1"/>
</dbReference>
<evidence type="ECO:0000256" key="4">
    <source>
        <dbReference type="ARBA" id="ARBA00022475"/>
    </source>
</evidence>
<accession>A0A842J5Q3</accession>
<dbReference type="Gene3D" id="3.30.70.1450">
    <property type="entry name" value="Regulator of K+ conductance, C-terminal domain"/>
    <property type="match status" value="1"/>
</dbReference>
<keyword evidence="8" id="KW-0406">Ion transport</keyword>
<comment type="subcellular location">
    <subcellularLocation>
        <location evidence="1">Cell membrane</location>
        <topology evidence="1">Multi-pass membrane protein</topology>
    </subcellularLocation>
</comment>
<feature type="transmembrane region" description="Helical" evidence="10">
    <location>
        <begin position="56"/>
        <end position="73"/>
    </location>
</feature>
<feature type="transmembrane region" description="Helical" evidence="10">
    <location>
        <begin position="333"/>
        <end position="350"/>
    </location>
</feature>
<feature type="domain" description="RCK C-terminal" evidence="11">
    <location>
        <begin position="399"/>
        <end position="481"/>
    </location>
</feature>
<dbReference type="GO" id="GO:0015297">
    <property type="term" value="F:antiporter activity"/>
    <property type="evidence" value="ECO:0007669"/>
    <property type="project" value="UniProtKB-KW"/>
</dbReference>
<evidence type="ECO:0000256" key="7">
    <source>
        <dbReference type="ARBA" id="ARBA00022989"/>
    </source>
</evidence>
<evidence type="ECO:0000256" key="6">
    <source>
        <dbReference type="ARBA" id="ARBA00022692"/>
    </source>
</evidence>
<dbReference type="AlphaFoldDB" id="A0A842J5Q3"/>
<evidence type="ECO:0000259" key="11">
    <source>
        <dbReference type="PROSITE" id="PS51202"/>
    </source>
</evidence>
<dbReference type="Pfam" id="PF02080">
    <property type="entry name" value="TrkA_C"/>
    <property type="match status" value="1"/>
</dbReference>
<dbReference type="PANTHER" id="PTHR32507:SF7">
    <property type="entry name" value="K(+)_H(+) ANTIPORTER NHAP2"/>
    <property type="match status" value="1"/>
</dbReference>
<evidence type="ECO:0000256" key="9">
    <source>
        <dbReference type="ARBA" id="ARBA00023136"/>
    </source>
</evidence>